<feature type="coiled-coil region" evidence="1">
    <location>
        <begin position="119"/>
        <end position="155"/>
    </location>
</feature>
<gene>
    <name evidence="2" type="ORF">B7H17_03265</name>
</gene>
<reference evidence="2 3" key="1">
    <citation type="submission" date="2017-04" db="EMBL/GenBank/DDBJ databases">
        <title>Presence of VIM-2 positive Pseudomonas species in chickens and their surrounding environment.</title>
        <authorList>
            <person name="Zhang R."/>
        </authorList>
    </citation>
    <scope>NUCLEOTIDE SEQUENCE [LARGE SCALE GENOMIC DNA]</scope>
    <source>
        <strain evidence="2 3">DZ-C18</strain>
    </source>
</reference>
<proteinExistence type="predicted"/>
<dbReference type="EMBL" id="NBWC01000003">
    <property type="protein sequence ID" value="ORL67347.1"/>
    <property type="molecule type" value="Genomic_DNA"/>
</dbReference>
<keyword evidence="1" id="KW-0175">Coiled coil</keyword>
<accession>A0A1X1A6G3</accession>
<name>A0A1X1A6G3_PSEPU</name>
<organism evidence="2 3">
    <name type="scientific">Pseudomonas putida</name>
    <name type="common">Arthrobacter siderocapsulatus</name>
    <dbReference type="NCBI Taxonomy" id="303"/>
    <lineage>
        <taxon>Bacteria</taxon>
        <taxon>Pseudomonadati</taxon>
        <taxon>Pseudomonadota</taxon>
        <taxon>Gammaproteobacteria</taxon>
        <taxon>Pseudomonadales</taxon>
        <taxon>Pseudomonadaceae</taxon>
        <taxon>Pseudomonas</taxon>
    </lineage>
</organism>
<evidence type="ECO:0000313" key="3">
    <source>
        <dbReference type="Proteomes" id="UP000193675"/>
    </source>
</evidence>
<protein>
    <submittedName>
        <fullName evidence="2">Uncharacterized protein</fullName>
    </submittedName>
</protein>
<comment type="caution">
    <text evidence="2">The sequence shown here is derived from an EMBL/GenBank/DDBJ whole genome shotgun (WGS) entry which is preliminary data.</text>
</comment>
<dbReference type="Proteomes" id="UP000193675">
    <property type="component" value="Unassembled WGS sequence"/>
</dbReference>
<evidence type="ECO:0000256" key="1">
    <source>
        <dbReference type="SAM" id="Coils"/>
    </source>
</evidence>
<dbReference type="RefSeq" id="WP_084854512.1">
    <property type="nucleotide sequence ID" value="NZ_NBWC01000003.1"/>
</dbReference>
<sequence>MNTKQPVQAMFFEIEELQKRQDKSRQRYLTGYMEHGSFRFPATEMFDFPRWEDALDFVEKMAKEGRQRYTLTPIQIAVGYVGLHYYKEQGILDQELSELDAAVEAGYRQEIDSFNDLQKSLLTEQLLQAELNKEKKKEEDRLAKLRTKAEQEANEYFRSAVESKKASN</sequence>
<evidence type="ECO:0000313" key="2">
    <source>
        <dbReference type="EMBL" id="ORL67347.1"/>
    </source>
</evidence>
<dbReference type="AlphaFoldDB" id="A0A1X1A6G3"/>